<dbReference type="AlphaFoldDB" id="A0A317FB28"/>
<organism evidence="1 2">
    <name type="scientific">Falsiroseomonas bella</name>
    <dbReference type="NCBI Taxonomy" id="2184016"/>
    <lineage>
        <taxon>Bacteria</taxon>
        <taxon>Pseudomonadati</taxon>
        <taxon>Pseudomonadota</taxon>
        <taxon>Alphaproteobacteria</taxon>
        <taxon>Acetobacterales</taxon>
        <taxon>Roseomonadaceae</taxon>
        <taxon>Falsiroseomonas</taxon>
    </lineage>
</organism>
<dbReference type="Proteomes" id="UP000245765">
    <property type="component" value="Unassembled WGS sequence"/>
</dbReference>
<dbReference type="EMBL" id="QGNA01000004">
    <property type="protein sequence ID" value="PWS35673.1"/>
    <property type="molecule type" value="Genomic_DNA"/>
</dbReference>
<name>A0A317FB28_9PROT</name>
<dbReference type="SUPFAM" id="SSF53474">
    <property type="entry name" value="alpha/beta-Hydrolases"/>
    <property type="match status" value="1"/>
</dbReference>
<comment type="caution">
    <text evidence="1">The sequence shown here is derived from an EMBL/GenBank/DDBJ whole genome shotgun (WGS) entry which is preliminary data.</text>
</comment>
<reference evidence="2" key="1">
    <citation type="submission" date="2018-05" db="EMBL/GenBank/DDBJ databases">
        <authorList>
            <person name="Du Z."/>
            <person name="Wang X."/>
        </authorList>
    </citation>
    <scope>NUCLEOTIDE SEQUENCE [LARGE SCALE GENOMIC DNA]</scope>
    <source>
        <strain evidence="2">CQN31</strain>
    </source>
</reference>
<dbReference type="RefSeq" id="WP_109872039.1">
    <property type="nucleotide sequence ID" value="NZ_QGNA01000004.1"/>
</dbReference>
<proteinExistence type="predicted"/>
<protein>
    <recommendedName>
        <fullName evidence="3">AB hydrolase-1 domain-containing protein</fullName>
    </recommendedName>
</protein>
<dbReference type="InterPro" id="IPR029058">
    <property type="entry name" value="AB_hydrolase_fold"/>
</dbReference>
<gene>
    <name evidence="1" type="ORF">DFH01_18965</name>
</gene>
<evidence type="ECO:0008006" key="3">
    <source>
        <dbReference type="Google" id="ProtNLM"/>
    </source>
</evidence>
<accession>A0A317FB28</accession>
<evidence type="ECO:0000313" key="1">
    <source>
        <dbReference type="EMBL" id="PWS35673.1"/>
    </source>
</evidence>
<sequence length="279" mass="28870">MSPSTDPADVALAARLDGHRLLLCNGLLGEVIAGLHMDYMSTQLDWLRGLGLAVARAPTPTAAPIAENAARIATIVEGDDAPIILIGHSKGGLEALSALLMPGIAARCRGFLALQSPFRGSPVADAALGYGPLRDLADHALRLARLGDGQGLADLTCAVREPWMAAHEAGIAALTARLPVASLATALTDPCPWRDRAYLPLARWMEEKGAGPNDGLVPVSSTRLPGARHAVFPGGHRALVATGAGRDPVAFLRAELAALLGVAIPSPPPPEPVPHPPPR</sequence>
<dbReference type="OrthoDB" id="7268032at2"/>
<dbReference type="Gene3D" id="3.40.50.1820">
    <property type="entry name" value="alpha/beta hydrolase"/>
    <property type="match status" value="1"/>
</dbReference>
<evidence type="ECO:0000313" key="2">
    <source>
        <dbReference type="Proteomes" id="UP000245765"/>
    </source>
</evidence>
<keyword evidence="2" id="KW-1185">Reference proteome</keyword>